<dbReference type="Proteomes" id="UP000464624">
    <property type="component" value="Chromosome"/>
</dbReference>
<dbReference type="AlphaFoldDB" id="A0AAD1H437"/>
<evidence type="ECO:0000313" key="2">
    <source>
        <dbReference type="Proteomes" id="UP000464624"/>
    </source>
</evidence>
<name>A0AAD1H437_MYCXE</name>
<sequence>MRKRLEAMKGVAPWLPVVLGQRLTGQTRQPFSYEAVFPAGTLLHSSDCV</sequence>
<evidence type="ECO:0000313" key="1">
    <source>
        <dbReference type="EMBL" id="BBU24002.1"/>
    </source>
</evidence>
<dbReference type="EMBL" id="AP022314">
    <property type="protein sequence ID" value="BBU24002.1"/>
    <property type="molecule type" value="Genomic_DNA"/>
</dbReference>
<organism evidence="1 2">
    <name type="scientific">Mycobacterium xenopi</name>
    <dbReference type="NCBI Taxonomy" id="1789"/>
    <lineage>
        <taxon>Bacteria</taxon>
        <taxon>Bacillati</taxon>
        <taxon>Actinomycetota</taxon>
        <taxon>Actinomycetes</taxon>
        <taxon>Mycobacteriales</taxon>
        <taxon>Mycobacteriaceae</taxon>
        <taxon>Mycobacterium</taxon>
    </lineage>
</organism>
<protein>
    <submittedName>
        <fullName evidence="1">Uncharacterized protein</fullName>
    </submittedName>
</protein>
<proteinExistence type="predicted"/>
<dbReference type="KEGG" id="mxe:MYXE_37920"/>
<accession>A0AAD1H437</accession>
<gene>
    <name evidence="1" type="ORF">MYXE_37920</name>
</gene>
<reference evidence="1 2" key="1">
    <citation type="submission" date="2019-12" db="EMBL/GenBank/DDBJ databases">
        <title>Complete genome sequence of Mycolicibacterium xenopi str. JCM15661T.</title>
        <authorList>
            <person name="Yoshida M."/>
            <person name="Fukano H."/>
            <person name="Asakura T."/>
            <person name="Hoshino Y."/>
        </authorList>
    </citation>
    <scope>NUCLEOTIDE SEQUENCE [LARGE SCALE GENOMIC DNA]</scope>
    <source>
        <strain evidence="1 2">JCM 15661T</strain>
    </source>
</reference>